<name>A0A316YRZ8_9BASI</name>
<sequence>MPTKTVEVDAVLFDMDGTLIDSTPAVNATWAEFARQYNLDYDHVLKTCHGWRTIENLRRFVPSISEDELPQKVKDFEGRISQIADEAKREGKVQGQIVAMPGAKQLLGQITAGQREDPKRRLGWAIVTSATQAYAKLGFASANVSDPPAVFITSDLCSRGKPHPEPYLLGAKHSQVDISRCLVVEDAPPGVESGKSAGAKVLGLKTTHEGQRMWDKGADFVVEDLSQVQARWEGEKLILTIQSEDRPPTLSNGQAAAH</sequence>
<dbReference type="PANTHER" id="PTHR43481">
    <property type="entry name" value="FRUCTOSE-1-PHOSPHATE PHOSPHATASE"/>
    <property type="match status" value="1"/>
</dbReference>
<dbReference type="GO" id="GO:0050308">
    <property type="term" value="F:sugar-phosphatase activity"/>
    <property type="evidence" value="ECO:0007669"/>
    <property type="project" value="TreeGrafter"/>
</dbReference>
<dbReference type="NCBIfam" id="TIGR01509">
    <property type="entry name" value="HAD-SF-IA-v3"/>
    <property type="match status" value="1"/>
</dbReference>
<dbReference type="GeneID" id="37045136"/>
<dbReference type="PANTHER" id="PTHR43481:SF4">
    <property type="entry name" value="GLYCEROL-1-PHOSPHATE PHOSPHOHYDROLASE 1-RELATED"/>
    <property type="match status" value="1"/>
</dbReference>
<dbReference type="InterPro" id="IPR023214">
    <property type="entry name" value="HAD_sf"/>
</dbReference>
<dbReference type="Pfam" id="PF00702">
    <property type="entry name" value="Hydrolase"/>
    <property type="match status" value="1"/>
</dbReference>
<dbReference type="InterPro" id="IPR036412">
    <property type="entry name" value="HAD-like_sf"/>
</dbReference>
<dbReference type="SFLD" id="SFLDS00003">
    <property type="entry name" value="Haloacid_Dehalogenase"/>
    <property type="match status" value="1"/>
</dbReference>
<dbReference type="STRING" id="215250.A0A316YRZ8"/>
<evidence type="ECO:0000313" key="1">
    <source>
        <dbReference type="EMBL" id="PWN91594.1"/>
    </source>
</evidence>
<proteinExistence type="predicted"/>
<dbReference type="InterPro" id="IPR006439">
    <property type="entry name" value="HAD-SF_hydro_IA"/>
</dbReference>
<reference evidence="1 2" key="1">
    <citation type="journal article" date="2018" name="Mol. Biol. Evol.">
        <title>Broad Genomic Sampling Reveals a Smut Pathogenic Ancestry of the Fungal Clade Ustilaginomycotina.</title>
        <authorList>
            <person name="Kijpornyongpan T."/>
            <person name="Mondo S.J."/>
            <person name="Barry K."/>
            <person name="Sandor L."/>
            <person name="Lee J."/>
            <person name="Lipzen A."/>
            <person name="Pangilinan J."/>
            <person name="LaButti K."/>
            <person name="Hainaut M."/>
            <person name="Henrissat B."/>
            <person name="Grigoriev I.V."/>
            <person name="Spatafora J.W."/>
            <person name="Aime M.C."/>
        </authorList>
    </citation>
    <scope>NUCLEOTIDE SEQUENCE [LARGE SCALE GENOMIC DNA]</scope>
    <source>
        <strain evidence="1 2">MCA 4198</strain>
    </source>
</reference>
<dbReference type="SFLD" id="SFLDG01129">
    <property type="entry name" value="C1.5:_HAD__Beta-PGM__Phosphata"/>
    <property type="match status" value="1"/>
</dbReference>
<dbReference type="Proteomes" id="UP000245768">
    <property type="component" value="Unassembled WGS sequence"/>
</dbReference>
<dbReference type="RefSeq" id="XP_025378792.1">
    <property type="nucleotide sequence ID" value="XM_025523220.1"/>
</dbReference>
<dbReference type="InterPro" id="IPR023198">
    <property type="entry name" value="PGP-like_dom2"/>
</dbReference>
<organism evidence="1 2">
    <name type="scientific">Acaromyces ingoldii</name>
    <dbReference type="NCBI Taxonomy" id="215250"/>
    <lineage>
        <taxon>Eukaryota</taxon>
        <taxon>Fungi</taxon>
        <taxon>Dikarya</taxon>
        <taxon>Basidiomycota</taxon>
        <taxon>Ustilaginomycotina</taxon>
        <taxon>Exobasidiomycetes</taxon>
        <taxon>Exobasidiales</taxon>
        <taxon>Cryptobasidiaceae</taxon>
        <taxon>Acaromyces</taxon>
    </lineage>
</organism>
<dbReference type="Gene3D" id="3.40.50.1000">
    <property type="entry name" value="HAD superfamily/HAD-like"/>
    <property type="match status" value="1"/>
</dbReference>
<dbReference type="AlphaFoldDB" id="A0A316YRZ8"/>
<keyword evidence="2" id="KW-1185">Reference proteome</keyword>
<evidence type="ECO:0000313" key="2">
    <source>
        <dbReference type="Proteomes" id="UP000245768"/>
    </source>
</evidence>
<dbReference type="OrthoDB" id="40579at2759"/>
<dbReference type="InterPro" id="IPR051806">
    <property type="entry name" value="HAD-like_SPP"/>
</dbReference>
<dbReference type="SFLD" id="SFLDG01135">
    <property type="entry name" value="C1.5.6:_HAD__Beta-PGM__Phospha"/>
    <property type="match status" value="1"/>
</dbReference>
<dbReference type="Gene3D" id="1.10.150.240">
    <property type="entry name" value="Putative phosphatase, domain 2"/>
    <property type="match status" value="1"/>
</dbReference>
<gene>
    <name evidence="1" type="ORF">FA10DRAFT_274542</name>
</gene>
<protein>
    <submittedName>
        <fullName evidence="1">HAD-like protein</fullName>
    </submittedName>
</protein>
<dbReference type="InParanoid" id="A0A316YRZ8"/>
<dbReference type="EMBL" id="KZ819635">
    <property type="protein sequence ID" value="PWN91594.1"/>
    <property type="molecule type" value="Genomic_DNA"/>
</dbReference>
<accession>A0A316YRZ8</accession>
<dbReference type="SUPFAM" id="SSF56784">
    <property type="entry name" value="HAD-like"/>
    <property type="match status" value="1"/>
</dbReference>